<dbReference type="Gene3D" id="3.30.40.10">
    <property type="entry name" value="Zinc/RING finger domain, C3HC4 (zinc finger)"/>
    <property type="match status" value="1"/>
</dbReference>
<dbReference type="Proteomes" id="UP000694865">
    <property type="component" value="Unplaced"/>
</dbReference>
<evidence type="ECO:0000313" key="8">
    <source>
        <dbReference type="RefSeq" id="XP_006816740.1"/>
    </source>
</evidence>
<feature type="region of interest" description="Disordered" evidence="4">
    <location>
        <begin position="389"/>
        <end position="430"/>
    </location>
</feature>
<feature type="region of interest" description="Disordered" evidence="4">
    <location>
        <begin position="1"/>
        <end position="146"/>
    </location>
</feature>
<evidence type="ECO:0000313" key="7">
    <source>
        <dbReference type="RefSeq" id="XP_002734949.1"/>
    </source>
</evidence>
<feature type="domain" description="RING-type" evidence="5">
    <location>
        <begin position="508"/>
        <end position="549"/>
    </location>
</feature>
<dbReference type="PROSITE" id="PS50089">
    <property type="entry name" value="ZF_RING_2"/>
    <property type="match status" value="1"/>
</dbReference>
<feature type="compositionally biased region" description="Basic residues" evidence="4">
    <location>
        <begin position="398"/>
        <end position="420"/>
    </location>
</feature>
<dbReference type="GeneID" id="100376112"/>
<evidence type="ECO:0000256" key="3">
    <source>
        <dbReference type="PROSITE-ProRule" id="PRU00175"/>
    </source>
</evidence>
<proteinExistence type="predicted"/>
<dbReference type="RefSeq" id="XP_006816741.1">
    <property type="nucleotide sequence ID" value="XM_006816678.1"/>
</dbReference>
<evidence type="ECO:0000256" key="1">
    <source>
        <dbReference type="ARBA" id="ARBA00022771"/>
    </source>
</evidence>
<dbReference type="Pfam" id="PF13639">
    <property type="entry name" value="zf-RING_2"/>
    <property type="match status" value="1"/>
</dbReference>
<feature type="compositionally biased region" description="Basic residues" evidence="4">
    <location>
        <begin position="262"/>
        <end position="279"/>
    </location>
</feature>
<evidence type="ECO:0000313" key="6">
    <source>
        <dbReference type="Proteomes" id="UP000694865"/>
    </source>
</evidence>
<feature type="region of interest" description="Disordered" evidence="4">
    <location>
        <begin position="316"/>
        <end position="358"/>
    </location>
</feature>
<keyword evidence="1 3" id="KW-0479">Metal-binding</keyword>
<evidence type="ECO:0000256" key="4">
    <source>
        <dbReference type="SAM" id="MobiDB-lite"/>
    </source>
</evidence>
<dbReference type="RefSeq" id="XP_006816740.1">
    <property type="nucleotide sequence ID" value="XM_006816677.1"/>
</dbReference>
<dbReference type="PANTHER" id="PTHR46171:SF3">
    <property type="entry name" value="GH10160P"/>
    <property type="match status" value="1"/>
</dbReference>
<dbReference type="InterPro" id="IPR001841">
    <property type="entry name" value="Znf_RING"/>
</dbReference>
<accession>A0ABM0M9P9</accession>
<name>A0ABM0M9P9_SACKO</name>
<feature type="compositionally biased region" description="Polar residues" evidence="4">
    <location>
        <begin position="49"/>
        <end position="65"/>
    </location>
</feature>
<evidence type="ECO:0000259" key="5">
    <source>
        <dbReference type="PROSITE" id="PS50089"/>
    </source>
</evidence>
<evidence type="ECO:0000313" key="9">
    <source>
        <dbReference type="RefSeq" id="XP_006816741.1"/>
    </source>
</evidence>
<reference evidence="7 8" key="1">
    <citation type="submission" date="2025-05" db="UniProtKB">
        <authorList>
            <consortium name="RefSeq"/>
        </authorList>
    </citation>
    <scope>IDENTIFICATION</scope>
    <source>
        <tissue evidence="7 8">Testes</tissue>
    </source>
</reference>
<protein>
    <submittedName>
        <fullName evidence="7">RING finger protein 38-like isoform X1</fullName>
    </submittedName>
    <submittedName>
        <fullName evidence="8">RING finger protein 38-like isoform X2</fullName>
    </submittedName>
    <submittedName>
        <fullName evidence="9">RING finger protein 38-like isoform X3</fullName>
    </submittedName>
</protein>
<sequence>MQHSPHYHHSGNPVDENDSKSESPSRKRRRLSHSVIDLTHSPSPPPTRPWQSNQEPQHRLSNSGRHGNPLHITGDRCNTPGRRSSGGRSPVIRRQSQRYRERLARRYNNQSPLTNERRAFHPPNIPPRLSQPAPPPPHHHQQSQQQPIVLEVDQMSSVPVSISFSVPQQTIPICSSQPFPACNMQYQPPQHHHHHHHHPGIPSCNPLQPPRHHPAGIPVTVCNAAHIPACNVTHIPVCSVTQTIPMTPIYPQNTFFTAPPMHHYHPHPHPHPHHHHHTHLQQTTQFLPPQQPQRSPMHSVENDVEILSDRISHPQSHAGTAQFHHVPSPIQHHPTPPLTPSPPLHMLQEPQVRPAPPDFPYMHNFQQHSYPARFGRMAYQQRRLTGRRWRPQPAVQHPHPHPHLHPHPHPHAHPHTHPHAHPQPTQPSYPGLLHYLALLSNPPMVPPYGMEIDSEDGSETENYEALLNLAERLGEAKPRGLTKADIEQLPSYRYNPDTHQSGSDQTCCVVCMCDFEQRQLLRVLTCNHEFHTKCVDKWLKTNRTCPICRADASELSSAQSD</sequence>
<dbReference type="InterPro" id="IPR013083">
    <property type="entry name" value="Znf_RING/FYVE/PHD"/>
</dbReference>
<evidence type="ECO:0000256" key="2">
    <source>
        <dbReference type="ARBA" id="ARBA00022833"/>
    </source>
</evidence>
<keyword evidence="6" id="KW-1185">Reference proteome</keyword>
<dbReference type="SUPFAM" id="SSF57850">
    <property type="entry name" value="RING/U-box"/>
    <property type="match status" value="1"/>
</dbReference>
<dbReference type="SMART" id="SM00184">
    <property type="entry name" value="RING"/>
    <property type="match status" value="1"/>
</dbReference>
<organism evidence="6 8">
    <name type="scientific">Saccoglossus kowalevskii</name>
    <name type="common">Acorn worm</name>
    <dbReference type="NCBI Taxonomy" id="10224"/>
    <lineage>
        <taxon>Eukaryota</taxon>
        <taxon>Metazoa</taxon>
        <taxon>Hemichordata</taxon>
        <taxon>Enteropneusta</taxon>
        <taxon>Harrimaniidae</taxon>
        <taxon>Saccoglossus</taxon>
    </lineage>
</organism>
<dbReference type="RefSeq" id="XP_002734949.1">
    <property type="nucleotide sequence ID" value="XM_002734903.2"/>
</dbReference>
<gene>
    <name evidence="7 8 9" type="primary">LOC100376112</name>
</gene>
<keyword evidence="1 3" id="KW-0863">Zinc-finger</keyword>
<dbReference type="PANTHER" id="PTHR46171">
    <property type="entry name" value="GH10160P"/>
    <property type="match status" value="1"/>
</dbReference>
<keyword evidence="2" id="KW-0862">Zinc</keyword>
<feature type="compositionally biased region" description="Pro residues" evidence="4">
    <location>
        <begin position="334"/>
        <end position="343"/>
    </location>
</feature>
<feature type="region of interest" description="Disordered" evidence="4">
    <location>
        <begin position="261"/>
        <end position="299"/>
    </location>
</feature>